<dbReference type="Pfam" id="PF13505">
    <property type="entry name" value="OMP_b-brl"/>
    <property type="match status" value="1"/>
</dbReference>
<dbReference type="STRING" id="1129374.AJE_07780"/>
<dbReference type="PATRIC" id="fig|1129374.4.peg.1556"/>
<feature type="domain" description="Outer membrane protein beta-barrel" evidence="3">
    <location>
        <begin position="10"/>
        <end position="144"/>
    </location>
</feature>
<comment type="caution">
    <text evidence="4">The sequence shown here is derived from an EMBL/GenBank/DDBJ whole genome shotgun (WGS) entry which is preliminary data.</text>
</comment>
<dbReference type="EMBL" id="AHTH01000020">
    <property type="protein sequence ID" value="EHR41151.1"/>
    <property type="molecule type" value="Genomic_DNA"/>
</dbReference>
<name>H3ZDX4_9ALTE</name>
<gene>
    <name evidence="4" type="ORF">AJE_07780</name>
</gene>
<dbReference type="InterPro" id="IPR027385">
    <property type="entry name" value="Beta-barrel_OMP"/>
</dbReference>
<feature type="chain" id="PRO_5003591054" description="Outer membrane protein beta-barrel domain-containing protein" evidence="2">
    <location>
        <begin position="26"/>
        <end position="165"/>
    </location>
</feature>
<dbReference type="eggNOG" id="COG3637">
    <property type="taxonomic scope" value="Bacteria"/>
</dbReference>
<feature type="signal peptide" evidence="2">
    <location>
        <begin position="1"/>
        <end position="25"/>
    </location>
</feature>
<dbReference type="AlphaFoldDB" id="H3ZDX4"/>
<evidence type="ECO:0000256" key="2">
    <source>
        <dbReference type="SAM" id="SignalP"/>
    </source>
</evidence>
<dbReference type="RefSeq" id="WP_008950394.1">
    <property type="nucleotide sequence ID" value="NZ_AHTH01000020.1"/>
</dbReference>
<organism evidence="4 5">
    <name type="scientific">Alishewanella jeotgali KCTC 22429</name>
    <dbReference type="NCBI Taxonomy" id="1129374"/>
    <lineage>
        <taxon>Bacteria</taxon>
        <taxon>Pseudomonadati</taxon>
        <taxon>Pseudomonadota</taxon>
        <taxon>Gammaproteobacteria</taxon>
        <taxon>Alteromonadales</taxon>
        <taxon>Alteromonadaceae</taxon>
        <taxon>Alishewanella</taxon>
    </lineage>
</organism>
<proteinExistence type="predicted"/>
<sequence>MRKMLKNTIFASLLATTAFVGTAQADVYFELGLTQISADIERETISHFGATGVVGTTLKATETFAHKVEALAVIGLNSDKVYGVDAKLQSLIGAAYRPTIKLNDSVELHARVGVFNGRAKAKGFGASVSESSTEVGFGVGIDFKRVSLSYLNVDDTNFVTATFRF</sequence>
<evidence type="ECO:0000313" key="5">
    <source>
        <dbReference type="Proteomes" id="UP000012046"/>
    </source>
</evidence>
<dbReference type="InterPro" id="IPR011250">
    <property type="entry name" value="OMP/PagP_B-barrel"/>
</dbReference>
<protein>
    <recommendedName>
        <fullName evidence="3">Outer membrane protein beta-barrel domain-containing protein</fullName>
    </recommendedName>
</protein>
<dbReference type="SUPFAM" id="SSF56925">
    <property type="entry name" value="OMPA-like"/>
    <property type="match status" value="1"/>
</dbReference>
<reference evidence="4 5" key="1">
    <citation type="journal article" date="2012" name="J. Bacteriol.">
        <title>Genome Sequence of Extracellular-Protease-Producing Alishewanella jeotgali Isolated from Traditional Korean Fermented Seafood.</title>
        <authorList>
            <person name="Jung J."/>
            <person name="Chun J."/>
            <person name="Park W."/>
        </authorList>
    </citation>
    <scope>NUCLEOTIDE SEQUENCE [LARGE SCALE GENOMIC DNA]</scope>
    <source>
        <strain evidence="4 5">KCTC 22429</strain>
    </source>
</reference>
<evidence type="ECO:0000313" key="4">
    <source>
        <dbReference type="EMBL" id="EHR41151.1"/>
    </source>
</evidence>
<evidence type="ECO:0000256" key="1">
    <source>
        <dbReference type="ARBA" id="ARBA00022729"/>
    </source>
</evidence>
<keyword evidence="5" id="KW-1185">Reference proteome</keyword>
<keyword evidence="1 2" id="KW-0732">Signal</keyword>
<accession>H3ZDX4</accession>
<dbReference type="Proteomes" id="UP000012046">
    <property type="component" value="Unassembled WGS sequence"/>
</dbReference>
<evidence type="ECO:0000259" key="3">
    <source>
        <dbReference type="Pfam" id="PF13505"/>
    </source>
</evidence>